<protein>
    <recommendedName>
        <fullName evidence="3">DUF6534 domain-containing protein</fullName>
    </recommendedName>
</protein>
<evidence type="ECO:0000256" key="1">
    <source>
        <dbReference type="SAM" id="MobiDB-lite"/>
    </source>
</evidence>
<evidence type="ECO:0000256" key="2">
    <source>
        <dbReference type="SAM" id="Phobius"/>
    </source>
</evidence>
<feature type="region of interest" description="Disordered" evidence="1">
    <location>
        <begin position="373"/>
        <end position="421"/>
    </location>
</feature>
<sequence length="421" mass="46254">MAALGRWLLEYVLDLSARPPEKRKKEPGGGFAARWSDGPQRWKVQVQKTIDATGPGSGIGRRVCRVAGASAFSASKSYKLCSLIPFTMDIDHSAPEELEELAKVVLSANKPLNLGPFILGALFDALLCGVFLMQCGAYIGSKNKDGLITKALVAFVVAMNLWGTTLSWVWIWDLFVYNFGTYVMNSNRALAAGMLVLSIAACAGGIGSKIIFMHYDSVAYANKIKITGYICISCTLVLDLLITGIILQYLMRKRTVNKRTNHLMSRLAKVTFESQLPPTLVAVALFCVYTAKNDSFFNVPLILMQFKIYGISLLHTLNVRESLNESDQRSSITPEGCAITSGALQQFDLESFTFAKPGLTTVIDSLPGHARNGKSFSQLEPGHEHRTKGWQPDTDDEGSRSILTDDRADDHEIRSKNALTQ</sequence>
<dbReference type="PANTHER" id="PTHR40465:SF1">
    <property type="entry name" value="DUF6534 DOMAIN-CONTAINING PROTEIN"/>
    <property type="match status" value="1"/>
</dbReference>
<feature type="domain" description="DUF6534" evidence="3">
    <location>
        <begin position="236"/>
        <end position="322"/>
    </location>
</feature>
<evidence type="ECO:0000313" key="4">
    <source>
        <dbReference type="EMBL" id="CAE6391144.1"/>
    </source>
</evidence>
<reference evidence="4" key="1">
    <citation type="submission" date="2021-01" db="EMBL/GenBank/DDBJ databases">
        <authorList>
            <person name="Kaushik A."/>
        </authorList>
    </citation>
    <scope>NUCLEOTIDE SEQUENCE</scope>
    <source>
        <strain evidence="4">AG1-1C</strain>
    </source>
</reference>
<keyword evidence="2" id="KW-0812">Transmembrane</keyword>
<dbReference type="Pfam" id="PF20152">
    <property type="entry name" value="DUF6534"/>
    <property type="match status" value="1"/>
</dbReference>
<keyword evidence="2" id="KW-1133">Transmembrane helix</keyword>
<keyword evidence="2" id="KW-0472">Membrane</keyword>
<name>A0A8H2WJ29_9AGAM</name>
<evidence type="ECO:0000313" key="5">
    <source>
        <dbReference type="Proteomes" id="UP000663846"/>
    </source>
</evidence>
<accession>A0A8H2WJ29</accession>
<dbReference type="InterPro" id="IPR045339">
    <property type="entry name" value="DUF6534"/>
</dbReference>
<feature type="transmembrane region" description="Helical" evidence="2">
    <location>
        <begin position="117"/>
        <end position="139"/>
    </location>
</feature>
<feature type="compositionally biased region" description="Basic and acidic residues" evidence="1">
    <location>
        <begin position="397"/>
        <end position="415"/>
    </location>
</feature>
<feature type="transmembrane region" description="Helical" evidence="2">
    <location>
        <begin position="151"/>
        <end position="177"/>
    </location>
</feature>
<evidence type="ECO:0000259" key="3">
    <source>
        <dbReference type="Pfam" id="PF20152"/>
    </source>
</evidence>
<dbReference type="PANTHER" id="PTHR40465">
    <property type="entry name" value="CHROMOSOME 1, WHOLE GENOME SHOTGUN SEQUENCE"/>
    <property type="match status" value="1"/>
</dbReference>
<gene>
    <name evidence="4" type="ORF">RDB_LOCUS43864</name>
</gene>
<dbReference type="AlphaFoldDB" id="A0A8H2WJ29"/>
<organism evidence="4 5">
    <name type="scientific">Rhizoctonia solani</name>
    <dbReference type="NCBI Taxonomy" id="456999"/>
    <lineage>
        <taxon>Eukaryota</taxon>
        <taxon>Fungi</taxon>
        <taxon>Dikarya</taxon>
        <taxon>Basidiomycota</taxon>
        <taxon>Agaricomycotina</taxon>
        <taxon>Agaricomycetes</taxon>
        <taxon>Cantharellales</taxon>
        <taxon>Ceratobasidiaceae</taxon>
        <taxon>Rhizoctonia</taxon>
    </lineage>
</organism>
<comment type="caution">
    <text evidence="4">The sequence shown here is derived from an EMBL/GenBank/DDBJ whole genome shotgun (WGS) entry which is preliminary data.</text>
</comment>
<dbReference type="Proteomes" id="UP000663846">
    <property type="component" value="Unassembled WGS sequence"/>
</dbReference>
<feature type="transmembrane region" description="Helical" evidence="2">
    <location>
        <begin position="189"/>
        <end position="214"/>
    </location>
</feature>
<feature type="transmembrane region" description="Helical" evidence="2">
    <location>
        <begin position="226"/>
        <end position="250"/>
    </location>
</feature>
<dbReference type="EMBL" id="CAJMWS010000284">
    <property type="protein sequence ID" value="CAE6391144.1"/>
    <property type="molecule type" value="Genomic_DNA"/>
</dbReference>
<proteinExistence type="predicted"/>